<sequence length="511" mass="56944">MLSRFAIRANTPANLRALLSTPRSFASAVPSSTQSSASTPATIESKVDSSVRRILSIFDRVGDSDYIGEPMSITQHSVQTAHAAAKGGEDMEAQLSCLLHDVGHLLGQEAGNPMGMDGCGTEDHETVGADFLGHLGFTDTVSYLARHHVNAKRYLCAREPNYYDQLTEASKITLKHQGGHMSEEECQEIEKDPRWPLVLRMRTYDEAGKDPEMEPKQPHEYIEDMKANLRQSLEAQEQGKEKMYPVSEFASTYVLSSEQLEAWDRDGYLIVKDALPKETVANLSRMADDIAKLPKSDVHNDFPHPWLVHDEKSKIDGTLNICRVENYCKSNEEWGEICFGVVRDLVSQAYREEAVLFKDKLNYKGPGGGNFLCHQDATAYATEDLATRHISVMVAVDAATKENGPLQITAGRHKEGIIKNEYGVVAPEVEAEMDFVEVLTQPGDLVLFDSFLPHRSDANMSNGWRRLAYLTFNMKSEGDLHERYYDKKIEVMRSGDAGSISINKDFGGDVV</sequence>
<evidence type="ECO:0000313" key="3">
    <source>
        <dbReference type="Proteomes" id="UP001162640"/>
    </source>
</evidence>
<organism evidence="2 3">
    <name type="scientific">Triparma laevis f. inornata</name>
    <dbReference type="NCBI Taxonomy" id="1714386"/>
    <lineage>
        <taxon>Eukaryota</taxon>
        <taxon>Sar</taxon>
        <taxon>Stramenopiles</taxon>
        <taxon>Ochrophyta</taxon>
        <taxon>Bolidophyceae</taxon>
        <taxon>Parmales</taxon>
        <taxon>Triparmaceae</taxon>
        <taxon>Triparma</taxon>
    </lineage>
</organism>
<accession>A0A9W7A5X1</accession>
<gene>
    <name evidence="2" type="ORF">TL16_g04449</name>
</gene>
<dbReference type="SUPFAM" id="SSF51197">
    <property type="entry name" value="Clavaminate synthase-like"/>
    <property type="match status" value="1"/>
</dbReference>
<dbReference type="Gene3D" id="1.10.3210.10">
    <property type="entry name" value="Hypothetical protein af1432"/>
    <property type="match status" value="1"/>
</dbReference>
<name>A0A9W7A5X1_9STRA</name>
<feature type="domain" description="HD" evidence="1">
    <location>
        <begin position="75"/>
        <end position="153"/>
    </location>
</feature>
<dbReference type="InterPro" id="IPR008775">
    <property type="entry name" value="Phytyl_CoA_dOase-like"/>
</dbReference>
<dbReference type="SUPFAM" id="SSF109604">
    <property type="entry name" value="HD-domain/PDEase-like"/>
    <property type="match status" value="1"/>
</dbReference>
<comment type="caution">
    <text evidence="2">The sequence shown here is derived from an EMBL/GenBank/DDBJ whole genome shotgun (WGS) entry which is preliminary data.</text>
</comment>
<proteinExistence type="predicted"/>
<dbReference type="InterPro" id="IPR052567">
    <property type="entry name" value="OP_Dioxygenase"/>
</dbReference>
<dbReference type="Pfam" id="PF01966">
    <property type="entry name" value="HD"/>
    <property type="match status" value="1"/>
</dbReference>
<protein>
    <recommendedName>
        <fullName evidence="1">HD domain-containing protein</fullName>
    </recommendedName>
</protein>
<dbReference type="PANTHER" id="PTHR40202">
    <property type="match status" value="1"/>
</dbReference>
<dbReference type="EMBL" id="BLQM01000122">
    <property type="protein sequence ID" value="GMH66501.1"/>
    <property type="molecule type" value="Genomic_DNA"/>
</dbReference>
<dbReference type="InterPro" id="IPR003607">
    <property type="entry name" value="HD/PDEase_dom"/>
</dbReference>
<dbReference type="AlphaFoldDB" id="A0A9W7A5X1"/>
<dbReference type="CDD" id="cd00077">
    <property type="entry name" value="HDc"/>
    <property type="match status" value="1"/>
</dbReference>
<dbReference type="PANTHER" id="PTHR40202:SF1">
    <property type="entry name" value="HD DOMAIN-CONTAINING PROTEIN"/>
    <property type="match status" value="1"/>
</dbReference>
<evidence type="ECO:0000259" key="1">
    <source>
        <dbReference type="Pfam" id="PF01966"/>
    </source>
</evidence>
<dbReference type="Proteomes" id="UP001162640">
    <property type="component" value="Unassembled WGS sequence"/>
</dbReference>
<evidence type="ECO:0000313" key="2">
    <source>
        <dbReference type="EMBL" id="GMH66501.1"/>
    </source>
</evidence>
<dbReference type="Gene3D" id="2.60.120.620">
    <property type="entry name" value="q2cbj1_9rhob like domain"/>
    <property type="match status" value="1"/>
</dbReference>
<reference evidence="3" key="1">
    <citation type="journal article" date="2023" name="Commun. Biol.">
        <title>Genome analysis of Parmales, the sister group of diatoms, reveals the evolutionary specialization of diatoms from phago-mixotrophs to photoautotrophs.</title>
        <authorList>
            <person name="Ban H."/>
            <person name="Sato S."/>
            <person name="Yoshikawa S."/>
            <person name="Yamada K."/>
            <person name="Nakamura Y."/>
            <person name="Ichinomiya M."/>
            <person name="Sato N."/>
            <person name="Blanc-Mathieu R."/>
            <person name="Endo H."/>
            <person name="Kuwata A."/>
            <person name="Ogata H."/>
        </authorList>
    </citation>
    <scope>NUCLEOTIDE SEQUENCE [LARGE SCALE GENOMIC DNA]</scope>
</reference>
<dbReference type="Pfam" id="PF05721">
    <property type="entry name" value="PhyH"/>
    <property type="match status" value="1"/>
</dbReference>
<dbReference type="InterPro" id="IPR006674">
    <property type="entry name" value="HD_domain"/>
</dbReference>